<organism evidence="2 3">
    <name type="scientific">Theobroma cacao</name>
    <name type="common">Cacao</name>
    <name type="synonym">Cocoa</name>
    <dbReference type="NCBI Taxonomy" id="3641"/>
    <lineage>
        <taxon>Eukaryota</taxon>
        <taxon>Viridiplantae</taxon>
        <taxon>Streptophyta</taxon>
        <taxon>Embryophyta</taxon>
        <taxon>Tracheophyta</taxon>
        <taxon>Spermatophyta</taxon>
        <taxon>Magnoliopsida</taxon>
        <taxon>eudicotyledons</taxon>
        <taxon>Gunneridae</taxon>
        <taxon>Pentapetalae</taxon>
        <taxon>rosids</taxon>
        <taxon>malvids</taxon>
        <taxon>Malvales</taxon>
        <taxon>Malvaceae</taxon>
        <taxon>Byttnerioideae</taxon>
        <taxon>Theobroma</taxon>
    </lineage>
</organism>
<reference evidence="2 3" key="1">
    <citation type="journal article" date="2013" name="Genome Biol.">
        <title>The genome sequence of the most widely cultivated cacao type and its use to identify candidate genes regulating pod color.</title>
        <authorList>
            <person name="Motamayor J.C."/>
            <person name="Mockaitis K."/>
            <person name="Schmutz J."/>
            <person name="Haiminen N."/>
            <person name="Iii D.L."/>
            <person name="Cornejo O."/>
            <person name="Findley S.D."/>
            <person name="Zheng P."/>
            <person name="Utro F."/>
            <person name="Royaert S."/>
            <person name="Saski C."/>
            <person name="Jenkins J."/>
            <person name="Podicheti R."/>
            <person name="Zhao M."/>
            <person name="Scheffler B.E."/>
            <person name="Stack J.C."/>
            <person name="Feltus F.A."/>
            <person name="Mustiga G.M."/>
            <person name="Amores F."/>
            <person name="Phillips W."/>
            <person name="Marelli J.P."/>
            <person name="May G.D."/>
            <person name="Shapiro H."/>
            <person name="Ma J."/>
            <person name="Bustamante C.D."/>
            <person name="Schnell R.J."/>
            <person name="Main D."/>
            <person name="Gilbert D."/>
            <person name="Parida L."/>
            <person name="Kuhn D.N."/>
        </authorList>
    </citation>
    <scope>NUCLEOTIDE SEQUENCE [LARGE SCALE GENOMIC DNA]</scope>
    <source>
        <strain evidence="3">cv. Matina 1-6</strain>
    </source>
</reference>
<accession>A0A061DYF4</accession>
<dbReference type="Proteomes" id="UP000026915">
    <property type="component" value="Chromosome 2"/>
</dbReference>
<evidence type="ECO:0000313" key="3">
    <source>
        <dbReference type="Proteomes" id="UP000026915"/>
    </source>
</evidence>
<protein>
    <submittedName>
        <fullName evidence="2">Uncharacterized protein</fullName>
    </submittedName>
</protein>
<sequence length="110" mass="12277">MKQLTARFSLSMTPSHGRKRRKVSRAYKIQTAIISYRVKSPTKGQHLGKEILTLPCFTARMTIMQFTESSNCGGYCLKFKAIAFLDFLTSGIGDGVALLIRQIVSSTKQD</sequence>
<evidence type="ECO:0000256" key="1">
    <source>
        <dbReference type="SAM" id="MobiDB-lite"/>
    </source>
</evidence>
<dbReference type="HOGENOM" id="CLU_2175631_0_0_1"/>
<gene>
    <name evidence="2" type="ORF">TCM_006643</name>
</gene>
<feature type="compositionally biased region" description="Polar residues" evidence="1">
    <location>
        <begin position="1"/>
        <end position="14"/>
    </location>
</feature>
<proteinExistence type="predicted"/>
<evidence type="ECO:0000313" key="2">
    <source>
        <dbReference type="EMBL" id="EOX97700.1"/>
    </source>
</evidence>
<dbReference type="Gramene" id="EOX97700">
    <property type="protein sequence ID" value="EOX97700"/>
    <property type="gene ID" value="TCM_006643"/>
</dbReference>
<keyword evidence="3" id="KW-1185">Reference proteome</keyword>
<feature type="region of interest" description="Disordered" evidence="1">
    <location>
        <begin position="1"/>
        <end position="23"/>
    </location>
</feature>
<dbReference type="InParanoid" id="A0A061DYF4"/>
<dbReference type="AlphaFoldDB" id="A0A061DYF4"/>
<name>A0A061DYF4_THECC</name>
<dbReference type="EMBL" id="CM001880">
    <property type="protein sequence ID" value="EOX97700.1"/>
    <property type="molecule type" value="Genomic_DNA"/>
</dbReference>